<gene>
    <name evidence="1" type="ordered locus">RSal33209_3362</name>
</gene>
<dbReference type="Pfam" id="PF05336">
    <property type="entry name" value="rhaM"/>
    <property type="match status" value="1"/>
</dbReference>
<sequence length="109" mass="12735">MKGTAMQRIALHTKLQPGKELAYEQAHALIPGELDQLLRQHGVTEWRIWRSGTDLFHEVEVVDWVAFKMAMAQEPVDQAWQQQMNFFLDTSAGQSYQRELQQVWQLPQL</sequence>
<dbReference type="InterPro" id="IPR008000">
    <property type="entry name" value="Rham/fucose_mutarotase"/>
</dbReference>
<dbReference type="Gene3D" id="3.30.70.100">
    <property type="match status" value="1"/>
</dbReference>
<evidence type="ECO:0000313" key="2">
    <source>
        <dbReference type="Proteomes" id="UP000002007"/>
    </source>
</evidence>
<dbReference type="GO" id="GO:0016857">
    <property type="term" value="F:racemase and epimerase activity, acting on carbohydrates and derivatives"/>
    <property type="evidence" value="ECO:0007669"/>
    <property type="project" value="InterPro"/>
</dbReference>
<dbReference type="STRING" id="288705.RSal33209_3362"/>
<evidence type="ECO:0000313" key="1">
    <source>
        <dbReference type="EMBL" id="ABY25072.1"/>
    </source>
</evidence>
<dbReference type="KEGG" id="rsa:RSal33209_3362"/>
<dbReference type="Proteomes" id="UP000002007">
    <property type="component" value="Chromosome"/>
</dbReference>
<accession>A9WV51</accession>
<dbReference type="EMBL" id="CP000910">
    <property type="protein sequence ID" value="ABY25072.1"/>
    <property type="molecule type" value="Genomic_DNA"/>
</dbReference>
<proteinExistence type="predicted"/>
<keyword evidence="2" id="KW-1185">Reference proteome</keyword>
<name>A9WV51_RENSM</name>
<dbReference type="AlphaFoldDB" id="A9WV51"/>
<reference evidence="2" key="1">
    <citation type="journal article" date="2008" name="J. Bacteriol.">
        <title>Genome sequence of the fish pathogen Renibacterium salmoninarum suggests reductive evolution away from an environmental Arthrobacter ancestor.</title>
        <authorList>
            <person name="Wiens G.D."/>
            <person name="Rockey D.D."/>
            <person name="Wu Z."/>
            <person name="Chang J."/>
            <person name="Levy R."/>
            <person name="Crane S."/>
            <person name="Chen D.S."/>
            <person name="Capri G.R."/>
            <person name="Burnett J.R."/>
            <person name="Sudheesh P.S."/>
            <person name="Schipma M.J."/>
            <person name="Burd H."/>
            <person name="Bhattacharyya A."/>
            <person name="Rhodes L.D."/>
            <person name="Kaul R."/>
            <person name="Strom M.S."/>
        </authorList>
    </citation>
    <scope>NUCLEOTIDE SEQUENCE [LARGE SCALE GENOMIC DNA]</scope>
    <source>
        <strain evidence="2">ATCC 33209 / DSM 20767 / JCM 11484 / NBRC 15589 / NCIMB 2235</strain>
    </source>
</reference>
<protein>
    <submittedName>
        <fullName evidence="1">Hypothetical cytosolic protein</fullName>
    </submittedName>
</protein>
<dbReference type="eggNOG" id="COG3254">
    <property type="taxonomic scope" value="Bacteria"/>
</dbReference>
<organism evidence="1 2">
    <name type="scientific">Renibacterium salmoninarum (strain ATCC 33209 / DSM 20767 / JCM 11484 / NBRC 15589 / NCIMB 2235)</name>
    <dbReference type="NCBI Taxonomy" id="288705"/>
    <lineage>
        <taxon>Bacteria</taxon>
        <taxon>Bacillati</taxon>
        <taxon>Actinomycetota</taxon>
        <taxon>Actinomycetes</taxon>
        <taxon>Micrococcales</taxon>
        <taxon>Micrococcaceae</taxon>
        <taxon>Renibacterium</taxon>
    </lineage>
</organism>
<dbReference type="InterPro" id="IPR011008">
    <property type="entry name" value="Dimeric_a/b-barrel"/>
</dbReference>
<dbReference type="HOGENOM" id="CLU_100689_3_0_11"/>
<dbReference type="SUPFAM" id="SSF54909">
    <property type="entry name" value="Dimeric alpha+beta barrel"/>
    <property type="match status" value="1"/>
</dbReference>